<dbReference type="Pfam" id="PF25601">
    <property type="entry name" value="AAA_lid_14"/>
    <property type="match status" value="1"/>
</dbReference>
<keyword evidence="7" id="KW-1185">Reference proteome</keyword>
<dbReference type="GO" id="GO:0000156">
    <property type="term" value="F:phosphorelay response regulator activity"/>
    <property type="evidence" value="ECO:0007669"/>
    <property type="project" value="InterPro"/>
</dbReference>
<protein>
    <submittedName>
        <fullName evidence="6">Transcriptional regulator, propionate catabolism operon regulatory protein</fullName>
    </submittedName>
</protein>
<dbReference type="PANTHER" id="PTHR32071">
    <property type="entry name" value="TRANSCRIPTIONAL REGULATORY PROTEIN"/>
    <property type="match status" value="1"/>
</dbReference>
<evidence type="ECO:0000313" key="7">
    <source>
        <dbReference type="Proteomes" id="UP000199337"/>
    </source>
</evidence>
<dbReference type="SUPFAM" id="SSF46689">
    <property type="entry name" value="Homeodomain-like"/>
    <property type="match status" value="1"/>
</dbReference>
<evidence type="ECO:0000313" key="6">
    <source>
        <dbReference type="EMBL" id="SFH27460.1"/>
    </source>
</evidence>
<dbReference type="STRING" id="341036.SAMN05660649_04536"/>
<keyword evidence="2" id="KW-0067">ATP-binding</keyword>
<dbReference type="Gene3D" id="1.10.8.60">
    <property type="match status" value="1"/>
</dbReference>
<dbReference type="SUPFAM" id="SSF55785">
    <property type="entry name" value="PYP-like sensor domain (PAS domain)"/>
    <property type="match status" value="1"/>
</dbReference>
<dbReference type="Proteomes" id="UP000199337">
    <property type="component" value="Unassembled WGS sequence"/>
</dbReference>
<feature type="domain" description="Sigma-54 factor interaction" evidence="5">
    <location>
        <begin position="323"/>
        <end position="547"/>
    </location>
</feature>
<dbReference type="EMBL" id="FOOX01000022">
    <property type="protein sequence ID" value="SFH27460.1"/>
    <property type="molecule type" value="Genomic_DNA"/>
</dbReference>
<keyword evidence="1" id="KW-0547">Nucleotide-binding</keyword>
<dbReference type="Pfam" id="PF00158">
    <property type="entry name" value="Sigma54_activat"/>
    <property type="match status" value="1"/>
</dbReference>
<dbReference type="NCBIfam" id="TIGR00229">
    <property type="entry name" value="sensory_box"/>
    <property type="match status" value="1"/>
</dbReference>
<evidence type="ECO:0000259" key="5">
    <source>
        <dbReference type="PROSITE" id="PS50045"/>
    </source>
</evidence>
<dbReference type="Pfam" id="PF02954">
    <property type="entry name" value="HTH_8"/>
    <property type="match status" value="1"/>
</dbReference>
<dbReference type="PROSITE" id="PS50045">
    <property type="entry name" value="SIGMA54_INTERACT_4"/>
    <property type="match status" value="1"/>
</dbReference>
<dbReference type="PRINTS" id="PR01590">
    <property type="entry name" value="HTHFIS"/>
</dbReference>
<evidence type="ECO:0000256" key="1">
    <source>
        <dbReference type="ARBA" id="ARBA00022741"/>
    </source>
</evidence>
<dbReference type="InterPro" id="IPR058031">
    <property type="entry name" value="AAA_lid_NorR"/>
</dbReference>
<dbReference type="SUPFAM" id="SSF159800">
    <property type="entry name" value="PrpR receptor domain-like"/>
    <property type="match status" value="1"/>
</dbReference>
<dbReference type="InterPro" id="IPR035965">
    <property type="entry name" value="PAS-like_dom_sf"/>
</dbReference>
<dbReference type="PANTHER" id="PTHR32071:SF57">
    <property type="entry name" value="C4-DICARBOXYLATE TRANSPORT TRANSCRIPTIONAL REGULATORY PROTEIN DCTD"/>
    <property type="match status" value="1"/>
</dbReference>
<evidence type="ECO:0000256" key="4">
    <source>
        <dbReference type="ARBA" id="ARBA00023163"/>
    </source>
</evidence>
<dbReference type="InterPro" id="IPR025662">
    <property type="entry name" value="Sigma_54_int_dom_ATP-bd_1"/>
</dbReference>
<dbReference type="InterPro" id="IPR027417">
    <property type="entry name" value="P-loop_NTPase"/>
</dbReference>
<dbReference type="GO" id="GO:0005524">
    <property type="term" value="F:ATP binding"/>
    <property type="evidence" value="ECO:0007669"/>
    <property type="project" value="UniProtKB-KW"/>
</dbReference>
<dbReference type="Gene3D" id="3.40.50.2300">
    <property type="match status" value="1"/>
</dbReference>
<dbReference type="CDD" id="cd00130">
    <property type="entry name" value="PAS"/>
    <property type="match status" value="1"/>
</dbReference>
<dbReference type="AlphaFoldDB" id="A0A1I2YPQ8"/>
<dbReference type="FunFam" id="3.40.50.300:FF:000006">
    <property type="entry name" value="DNA-binding transcriptional regulator NtrC"/>
    <property type="match status" value="1"/>
</dbReference>
<proteinExistence type="predicted"/>
<dbReference type="RefSeq" id="WP_092474691.1">
    <property type="nucleotide sequence ID" value="NZ_FOOX01000022.1"/>
</dbReference>
<dbReference type="InterPro" id="IPR003593">
    <property type="entry name" value="AAA+_ATPase"/>
</dbReference>
<dbReference type="InterPro" id="IPR000014">
    <property type="entry name" value="PAS"/>
</dbReference>
<dbReference type="GO" id="GO:0043565">
    <property type="term" value="F:sequence-specific DNA binding"/>
    <property type="evidence" value="ECO:0007669"/>
    <property type="project" value="InterPro"/>
</dbReference>
<reference evidence="7" key="1">
    <citation type="submission" date="2016-10" db="EMBL/GenBank/DDBJ databases">
        <authorList>
            <person name="Varghese N."/>
            <person name="Submissions S."/>
        </authorList>
    </citation>
    <scope>NUCLEOTIDE SEQUENCE [LARGE SCALE GENOMIC DNA]</scope>
    <source>
        <strain evidence="7">DSM 17038</strain>
    </source>
</reference>
<dbReference type="SMART" id="SM00382">
    <property type="entry name" value="AAA"/>
    <property type="match status" value="1"/>
</dbReference>
<dbReference type="SUPFAM" id="SSF52540">
    <property type="entry name" value="P-loop containing nucleoside triphosphate hydrolases"/>
    <property type="match status" value="1"/>
</dbReference>
<sequence>MNIVIFNSHRLNNEIKKVYNEIQTYCYFDIQIIEEMFDKALLIAKKLELQDSVDAIITGGATGEMMRDKINIPVVSFSVTGFDLLKTLMNAKTDSTDTVAVVNFKKSYQELRYIEELLKIRLDEYVYNDQHELLNIINKIRKKGYDFVVGTTIICDLATEHGIRNYVVYSREAIMNAMKTACELVITRRQELEKIERLKAILNFAYCGIIATDEKGLIKMFNPAVQKILRMEPAFALEKHIDQVAPGLQLTRALHSESPQIDQIKKIGNLNILVTHVPIIVKGNVKGIVATCQDVNTLQQTEARVRQKLHKKGLYAKNKFTDIIGKCIRIQETVARAKSYAVSDSTILIYGETGTGKELFAQSIHNYSRRSNQPFIAINCAALPESLLESELFGYEDGAFTGARRGGKAGLFELAHLGTIFLDEISEIPLKMQARLLRVLQEKEIMRIGSDKVINVNIRIISATNRNLWHRVQEGLFREDLFYRLNVLKLDLPPLRERIDDIPLLLNNLNLPKALDPYVSLIISKFNNLYWPGNIRQMENIIERLMVIFQGFKGMVSKVEFMQILDEVTENIPLVDAMKTRTSIPTSLNACSERKVTDESILKVLRDVNGNKVAAAKKLGVSRMTLWRWLKKINI</sequence>
<evidence type="ECO:0000256" key="3">
    <source>
        <dbReference type="ARBA" id="ARBA00023015"/>
    </source>
</evidence>
<gene>
    <name evidence="6" type="ORF">SAMN05660649_04536</name>
</gene>
<dbReference type="Gene3D" id="3.30.450.20">
    <property type="entry name" value="PAS domain"/>
    <property type="match status" value="1"/>
</dbReference>
<keyword evidence="3" id="KW-0805">Transcription regulation</keyword>
<dbReference type="OrthoDB" id="9803970at2"/>
<dbReference type="InterPro" id="IPR010524">
    <property type="entry name" value="Sig_transdc_resp-reg_PrpR_N"/>
</dbReference>
<dbReference type="PROSITE" id="PS00675">
    <property type="entry name" value="SIGMA54_INTERACT_1"/>
    <property type="match status" value="1"/>
</dbReference>
<dbReference type="Gene3D" id="3.40.50.10660">
    <property type="entry name" value="PrpR receptor domain-like"/>
    <property type="match status" value="1"/>
</dbReference>
<accession>A0A1I2YPQ8</accession>
<dbReference type="SMART" id="SM00091">
    <property type="entry name" value="PAS"/>
    <property type="match status" value="1"/>
</dbReference>
<dbReference type="Pfam" id="PF06506">
    <property type="entry name" value="PrpR_N"/>
    <property type="match status" value="1"/>
</dbReference>
<dbReference type="CDD" id="cd00009">
    <property type="entry name" value="AAA"/>
    <property type="match status" value="1"/>
</dbReference>
<name>A0A1I2YPQ8_9FIRM</name>
<dbReference type="InterPro" id="IPR009057">
    <property type="entry name" value="Homeodomain-like_sf"/>
</dbReference>
<keyword evidence="4" id="KW-0804">Transcription</keyword>
<organism evidence="6 7">
    <name type="scientific">Desulfotruncus arcticus DSM 17038</name>
    <dbReference type="NCBI Taxonomy" id="1121424"/>
    <lineage>
        <taxon>Bacteria</taxon>
        <taxon>Bacillati</taxon>
        <taxon>Bacillota</taxon>
        <taxon>Clostridia</taxon>
        <taxon>Eubacteriales</taxon>
        <taxon>Desulfallaceae</taxon>
        <taxon>Desulfotruncus</taxon>
    </lineage>
</organism>
<dbReference type="Gene3D" id="3.40.50.300">
    <property type="entry name" value="P-loop containing nucleotide triphosphate hydrolases"/>
    <property type="match status" value="1"/>
</dbReference>
<evidence type="ECO:0000256" key="2">
    <source>
        <dbReference type="ARBA" id="ARBA00022840"/>
    </source>
</evidence>
<dbReference type="Gene3D" id="1.10.10.60">
    <property type="entry name" value="Homeodomain-like"/>
    <property type="match status" value="1"/>
</dbReference>
<dbReference type="InterPro" id="IPR002197">
    <property type="entry name" value="HTH_Fis"/>
</dbReference>
<dbReference type="GO" id="GO:0006355">
    <property type="term" value="P:regulation of DNA-templated transcription"/>
    <property type="evidence" value="ECO:0007669"/>
    <property type="project" value="InterPro"/>
</dbReference>
<dbReference type="InterPro" id="IPR002078">
    <property type="entry name" value="Sigma_54_int"/>
</dbReference>